<evidence type="ECO:0000256" key="7">
    <source>
        <dbReference type="ARBA" id="ARBA00022827"/>
    </source>
</evidence>
<name>A0ABQ2NSW4_9BACI</name>
<organism evidence="16 17">
    <name type="scientific">Oceanobacillus neutriphilus</name>
    <dbReference type="NCBI Taxonomy" id="531815"/>
    <lineage>
        <taxon>Bacteria</taxon>
        <taxon>Bacillati</taxon>
        <taxon>Bacillota</taxon>
        <taxon>Bacilli</taxon>
        <taxon>Bacillales</taxon>
        <taxon>Bacillaceae</taxon>
        <taxon>Oceanobacillus</taxon>
    </lineage>
</organism>
<keyword evidence="11 13" id="KW-0676">Redox-active center</keyword>
<keyword evidence="17" id="KW-1185">Reference proteome</keyword>
<dbReference type="InterPro" id="IPR050151">
    <property type="entry name" value="Class-I_Pyr_Nuc-Dis_Oxidored"/>
</dbReference>
<dbReference type="Gene3D" id="3.30.390.30">
    <property type="match status" value="1"/>
</dbReference>
<dbReference type="PROSITE" id="PS00076">
    <property type="entry name" value="PYRIDINE_REDOX_1"/>
    <property type="match status" value="1"/>
</dbReference>
<evidence type="ECO:0000256" key="3">
    <source>
        <dbReference type="ARBA" id="ARBA00012608"/>
    </source>
</evidence>
<accession>A0ABQ2NSW4</accession>
<dbReference type="InterPro" id="IPR004099">
    <property type="entry name" value="Pyr_nucl-diS_OxRdtase_dimer"/>
</dbReference>
<feature type="domain" description="Pyridine nucleotide-disulphide oxidoreductase dimerisation" evidence="14">
    <location>
        <begin position="338"/>
        <end position="446"/>
    </location>
</feature>
<evidence type="ECO:0000256" key="2">
    <source>
        <dbReference type="ARBA" id="ARBA00007532"/>
    </source>
</evidence>
<comment type="catalytic activity">
    <reaction evidence="12 13">
        <text>N(6)-[(R)-dihydrolipoyl]-L-lysyl-[protein] + NAD(+) = N(6)-[(R)-lipoyl]-L-lysyl-[protein] + NADH + H(+)</text>
        <dbReference type="Rhea" id="RHEA:15045"/>
        <dbReference type="Rhea" id="RHEA-COMP:10474"/>
        <dbReference type="Rhea" id="RHEA-COMP:10475"/>
        <dbReference type="ChEBI" id="CHEBI:15378"/>
        <dbReference type="ChEBI" id="CHEBI:57540"/>
        <dbReference type="ChEBI" id="CHEBI:57945"/>
        <dbReference type="ChEBI" id="CHEBI:83099"/>
        <dbReference type="ChEBI" id="CHEBI:83100"/>
        <dbReference type="EC" id="1.8.1.4"/>
    </reaction>
</comment>
<evidence type="ECO:0000259" key="14">
    <source>
        <dbReference type="Pfam" id="PF02852"/>
    </source>
</evidence>
<dbReference type="RefSeq" id="WP_188733616.1">
    <property type="nucleotide sequence ID" value="NZ_BMLW01000003.1"/>
</dbReference>
<dbReference type="InterPro" id="IPR036188">
    <property type="entry name" value="FAD/NAD-bd_sf"/>
</dbReference>
<dbReference type="InterPro" id="IPR012999">
    <property type="entry name" value="Pyr_OxRdtase_I_AS"/>
</dbReference>
<keyword evidence="8 13" id="KW-0560">Oxidoreductase</keyword>
<dbReference type="EC" id="1.8.1.4" evidence="3 13"/>
<keyword evidence="6 13" id="KW-0285">Flavoprotein</keyword>
<keyword evidence="9 13" id="KW-0520">NAD</keyword>
<evidence type="ECO:0000256" key="13">
    <source>
        <dbReference type="RuleBase" id="RU003692"/>
    </source>
</evidence>
<evidence type="ECO:0000256" key="9">
    <source>
        <dbReference type="ARBA" id="ARBA00023027"/>
    </source>
</evidence>
<keyword evidence="10" id="KW-1015">Disulfide bond</keyword>
<comment type="caution">
    <text evidence="16">The sequence shown here is derived from an EMBL/GenBank/DDBJ whole genome shotgun (WGS) entry which is preliminary data.</text>
</comment>
<proteinExistence type="inferred from homology"/>
<dbReference type="EMBL" id="BMLW01000003">
    <property type="protein sequence ID" value="GGP09291.1"/>
    <property type="molecule type" value="Genomic_DNA"/>
</dbReference>
<dbReference type="PANTHER" id="PTHR22912">
    <property type="entry name" value="DISULFIDE OXIDOREDUCTASE"/>
    <property type="match status" value="1"/>
</dbReference>
<evidence type="ECO:0000256" key="8">
    <source>
        <dbReference type="ARBA" id="ARBA00023002"/>
    </source>
</evidence>
<comment type="similarity">
    <text evidence="2 13">Belongs to the class-I pyridine nucleotide-disulfide oxidoreductase family.</text>
</comment>
<dbReference type="PRINTS" id="PR00411">
    <property type="entry name" value="PNDRDTASEI"/>
</dbReference>
<evidence type="ECO:0000256" key="10">
    <source>
        <dbReference type="ARBA" id="ARBA00023157"/>
    </source>
</evidence>
<evidence type="ECO:0000313" key="17">
    <source>
        <dbReference type="Proteomes" id="UP000641206"/>
    </source>
</evidence>
<dbReference type="InterPro" id="IPR006258">
    <property type="entry name" value="Lipoamide_DH"/>
</dbReference>
<dbReference type="PIRSF" id="PIRSF000350">
    <property type="entry name" value="Mercury_reductase_MerA"/>
    <property type="match status" value="1"/>
</dbReference>
<evidence type="ECO:0000256" key="12">
    <source>
        <dbReference type="ARBA" id="ARBA00049187"/>
    </source>
</evidence>
<feature type="domain" description="FAD/NAD(P)-binding" evidence="15">
    <location>
        <begin position="4"/>
        <end position="320"/>
    </location>
</feature>
<reference evidence="17" key="1">
    <citation type="journal article" date="2019" name="Int. J. Syst. Evol. Microbiol.">
        <title>The Global Catalogue of Microorganisms (GCM) 10K type strain sequencing project: providing services to taxonomists for standard genome sequencing and annotation.</title>
        <authorList>
            <consortium name="The Broad Institute Genomics Platform"/>
            <consortium name="The Broad Institute Genome Sequencing Center for Infectious Disease"/>
            <person name="Wu L."/>
            <person name="Ma J."/>
        </authorList>
    </citation>
    <scope>NUCLEOTIDE SEQUENCE [LARGE SCALE GENOMIC DNA]</scope>
    <source>
        <strain evidence="17">CGMCC 1.7693</strain>
    </source>
</reference>
<evidence type="ECO:0000256" key="1">
    <source>
        <dbReference type="ARBA" id="ARBA00004496"/>
    </source>
</evidence>
<evidence type="ECO:0000259" key="15">
    <source>
        <dbReference type="Pfam" id="PF07992"/>
    </source>
</evidence>
<keyword evidence="7 13" id="KW-0274">FAD</keyword>
<protein>
    <recommendedName>
        <fullName evidence="4 13">Dihydrolipoyl dehydrogenase</fullName>
        <ecNumber evidence="3 13">1.8.1.4</ecNumber>
    </recommendedName>
</protein>
<dbReference type="InterPro" id="IPR001100">
    <property type="entry name" value="Pyr_nuc-diS_OxRdtase"/>
</dbReference>
<evidence type="ECO:0000256" key="11">
    <source>
        <dbReference type="ARBA" id="ARBA00023284"/>
    </source>
</evidence>
<evidence type="ECO:0000256" key="6">
    <source>
        <dbReference type="ARBA" id="ARBA00022630"/>
    </source>
</evidence>
<comment type="subcellular location">
    <subcellularLocation>
        <location evidence="1">Cytoplasm</location>
    </subcellularLocation>
</comment>
<gene>
    <name evidence="16" type="primary">bfmBC</name>
    <name evidence="16" type="ORF">GCM10011346_12770</name>
</gene>
<dbReference type="SUPFAM" id="SSF51905">
    <property type="entry name" value="FAD/NAD(P)-binding domain"/>
    <property type="match status" value="1"/>
</dbReference>
<dbReference type="Pfam" id="PF02852">
    <property type="entry name" value="Pyr_redox_dim"/>
    <property type="match status" value="1"/>
</dbReference>
<comment type="cofactor">
    <cofactor evidence="13">
        <name>FAD</name>
        <dbReference type="ChEBI" id="CHEBI:57692"/>
    </cofactor>
    <text evidence="13">Binds 1 FAD per subunit.</text>
</comment>
<sequence length="457" mass="49575">MTNFDVAIIGGGPGGYVSAIRAAKLGLSVALVEGRELGGTCLNRGCIPSKTLLKNAEVINQVKDSKKFGIQIDSFSFDLDAMVERKNQVIGQLRNGINSLLITNKIKLYNGYGTVDNQKVITVEIGEETEKLEAESIILANGSKPFVPNLPGLSNVPYHTSDTVFDIEEVPGHLTIIGGGVIGLEIACIFQSMGTKVEIIEMADRIIPSEDKEAADFLAKELKSKGIVIHTSTKVLSFKKNEKTNVQIEKNGKETSLETDSVLISVGREPNLAGLDNLSVNYEGKFVKVDESMQTAIKGIYAIGDLIGGYQLAHAASEEGIRAVDHILGENHKKDFIMPRCIYTFPEIASVGMTEEQAEAKGYQVKSQKVDLTANGKGIASSENNGFMKIISEKKYGEILGVVMAGAHVTEMVSQATSFMYLEGTMEELEDMVFPHPTLSEAMFEAAAKWLDKGIHY</sequence>
<dbReference type="NCBIfam" id="TIGR01350">
    <property type="entry name" value="lipoamide_DH"/>
    <property type="match status" value="1"/>
</dbReference>
<dbReference type="PANTHER" id="PTHR22912:SF217">
    <property type="entry name" value="DIHYDROLIPOYL DEHYDROGENASE"/>
    <property type="match status" value="1"/>
</dbReference>
<evidence type="ECO:0000256" key="5">
    <source>
        <dbReference type="ARBA" id="ARBA00022490"/>
    </source>
</evidence>
<evidence type="ECO:0000313" key="16">
    <source>
        <dbReference type="EMBL" id="GGP09291.1"/>
    </source>
</evidence>
<evidence type="ECO:0000256" key="4">
    <source>
        <dbReference type="ARBA" id="ARBA00016961"/>
    </source>
</evidence>
<keyword evidence="5" id="KW-0963">Cytoplasm</keyword>
<dbReference type="Gene3D" id="3.50.50.60">
    <property type="entry name" value="FAD/NAD(P)-binding domain"/>
    <property type="match status" value="2"/>
</dbReference>
<dbReference type="Pfam" id="PF07992">
    <property type="entry name" value="Pyr_redox_2"/>
    <property type="match status" value="1"/>
</dbReference>
<dbReference type="Proteomes" id="UP000641206">
    <property type="component" value="Unassembled WGS sequence"/>
</dbReference>
<dbReference type="InterPro" id="IPR016156">
    <property type="entry name" value="FAD/NAD-linked_Rdtase_dimer_sf"/>
</dbReference>
<comment type="miscellaneous">
    <text evidence="13">The active site is a redox-active disulfide bond.</text>
</comment>
<dbReference type="InterPro" id="IPR023753">
    <property type="entry name" value="FAD/NAD-binding_dom"/>
</dbReference>
<dbReference type="SUPFAM" id="SSF55424">
    <property type="entry name" value="FAD/NAD-linked reductases, dimerisation (C-terminal) domain"/>
    <property type="match status" value="1"/>
</dbReference>
<dbReference type="PRINTS" id="PR00368">
    <property type="entry name" value="FADPNR"/>
</dbReference>